<proteinExistence type="predicted"/>
<geneLocation type="plasmid" evidence="2">
    <name>pY13</name>
</geneLocation>
<reference evidence="2" key="1">
    <citation type="submission" date="2015-05" db="EMBL/GenBank/DDBJ databases">
        <title>Complete sequence of pY13 plasmid carrying a novel lsa(E) multidrug resistant cluster isolated from linezolide-resistant enterococci of swine origin.</title>
        <authorList>
            <person name="Si H."/>
            <person name="Zhang W."/>
            <person name="Chu S."/>
            <person name="Wang X."/>
            <person name="Dai L."/>
            <person name="Hua X."/>
            <person name="Dong Z."/>
            <person name="Schwarz S."/>
            <person name="Liu S."/>
        </authorList>
    </citation>
    <scope>NUCLEOTIDE SEQUENCE</scope>
    <source>
        <strain evidence="2">Y13</strain>
        <plasmid evidence="2">pY13</plasmid>
    </source>
</reference>
<name>A0A0K1H0Q9_ENTFC</name>
<dbReference type="Pfam" id="PF08708">
    <property type="entry name" value="PriCT_1"/>
    <property type="match status" value="1"/>
</dbReference>
<protein>
    <submittedName>
        <fullName evidence="2">Plasmid replication protein RepR</fullName>
    </submittedName>
</protein>
<evidence type="ECO:0000259" key="1">
    <source>
        <dbReference type="Pfam" id="PF08708"/>
    </source>
</evidence>
<gene>
    <name evidence="2" type="primary">rep</name>
</gene>
<feature type="domain" description="Primase C-terminal 1" evidence="1">
    <location>
        <begin position="260"/>
        <end position="323"/>
    </location>
</feature>
<dbReference type="EMBL" id="KR936172">
    <property type="protein sequence ID" value="AKT73188.1"/>
    <property type="molecule type" value="Genomic_DNA"/>
</dbReference>
<accession>A0A0K1H0Q9</accession>
<dbReference type="InterPro" id="IPR014820">
    <property type="entry name" value="PriCT_1"/>
</dbReference>
<keyword evidence="2" id="KW-0614">Plasmid</keyword>
<dbReference type="AlphaFoldDB" id="A0A0K1H0Q9"/>
<sequence length="497" mass="57765">MLSEIYSAILKNGLRTYKYRNSTMKPAVHIDSSRSGAIFAYRSKQLMNVGRGMVITSEEAILENEKKLTHWTPNTYRFGTYADDYRTVVKGHSEKNLSQINTFVVDIDSKENHQGEIILACLDQVGYMPTLILESDHGYQVYFVLKTPGYVTKKSNFKVIDVAKKISKTIRLQLAEKLSGVDLGCNHFGIARFPQENNIVFKEMNYQYSFADWIQWSMKLESDQKTKEDRERKLIVFPEKKEIRQVDEPWFDMLLHKANIVGGEGRLGRNNVIFTLSLAYYSSGYALDTCEYNMFTFNERLQEPLSEAELVKIVRSAYSGNYQAASREFIIELCQQWVSPTLKNNDLFIQRRGWWKFKKPRDQRKYSHKNEWKEDLLAYLSEKSLASEPYLNLSKKELASQLTMPKRTLDKILNELREENKVFYKVTRGRNGGMIIASVKTLFARVIQLSKEKRLDYSTRITEVFGLNESLVEETFRQLSTPLNPLKEVNLFEVDTG</sequence>
<evidence type="ECO:0000313" key="2">
    <source>
        <dbReference type="EMBL" id="AKT73188.1"/>
    </source>
</evidence>
<dbReference type="RefSeq" id="WP_172687090.1">
    <property type="nucleotide sequence ID" value="NZ_KR936172.1"/>
</dbReference>
<organism evidence="2">
    <name type="scientific">Enterococcus faecium</name>
    <name type="common">Streptococcus faecium</name>
    <dbReference type="NCBI Taxonomy" id="1352"/>
    <lineage>
        <taxon>Bacteria</taxon>
        <taxon>Bacillati</taxon>
        <taxon>Bacillota</taxon>
        <taxon>Bacilli</taxon>
        <taxon>Lactobacillales</taxon>
        <taxon>Enterococcaceae</taxon>
        <taxon>Enterococcus</taxon>
    </lineage>
</organism>